<comment type="similarity">
    <text evidence="9">Belongs to the adaptor complexes medium subunit family.</text>
</comment>
<accession>A0A0X3PIH0</accession>
<dbReference type="Gene3D" id="2.60.40.1170">
    <property type="entry name" value="Mu homology domain, subdomain B"/>
    <property type="match status" value="2"/>
</dbReference>
<evidence type="ECO:0000256" key="9">
    <source>
        <dbReference type="PIRNR" id="PIRNR005992"/>
    </source>
</evidence>
<dbReference type="SUPFAM" id="SSF49447">
    <property type="entry name" value="Second domain of Mu2 adaptin subunit (ap50) of ap2 adaptor"/>
    <property type="match status" value="1"/>
</dbReference>
<evidence type="ECO:0000313" key="12">
    <source>
        <dbReference type="EMBL" id="JAP58447.1"/>
    </source>
</evidence>
<dbReference type="SUPFAM" id="SSF64356">
    <property type="entry name" value="SNARE-like"/>
    <property type="match status" value="1"/>
</dbReference>
<organism evidence="11">
    <name type="scientific">Schistocephalus solidus</name>
    <name type="common">Tapeworm</name>
    <dbReference type="NCBI Taxonomy" id="70667"/>
    <lineage>
        <taxon>Eukaryota</taxon>
        <taxon>Metazoa</taxon>
        <taxon>Spiralia</taxon>
        <taxon>Lophotrochozoa</taxon>
        <taxon>Platyhelminthes</taxon>
        <taxon>Cestoda</taxon>
        <taxon>Eucestoda</taxon>
        <taxon>Diphyllobothriidea</taxon>
        <taxon>Diphyllobothriidae</taxon>
        <taxon>Schistocephalus</taxon>
    </lineage>
</organism>
<dbReference type="InterPro" id="IPR036168">
    <property type="entry name" value="AP2_Mu_C_sf"/>
</dbReference>
<proteinExistence type="inferred from homology"/>
<keyword evidence="3 9" id="KW-0813">Transport</keyword>
<feature type="domain" description="MHD" evidence="10">
    <location>
        <begin position="168"/>
        <end position="436"/>
    </location>
</feature>
<dbReference type="PIRSF" id="PIRSF005992">
    <property type="entry name" value="Clathrin_mu"/>
    <property type="match status" value="1"/>
</dbReference>
<protein>
    <submittedName>
        <fullName evidence="12">AP-2 complex subunit mu</fullName>
    </submittedName>
</protein>
<gene>
    <name evidence="12" type="primary">AP2M1</name>
    <name evidence="11" type="ORF">TR148971</name>
</gene>
<dbReference type="InterPro" id="IPR022775">
    <property type="entry name" value="AP_mu_sigma_su"/>
</dbReference>
<name>A0A0X3PIH0_SCHSO</name>
<dbReference type="InterPro" id="IPR018240">
    <property type="entry name" value="Clathrin_mu_CS"/>
</dbReference>
<dbReference type="InterPro" id="IPR028565">
    <property type="entry name" value="MHD"/>
</dbReference>
<evidence type="ECO:0000256" key="1">
    <source>
        <dbReference type="ARBA" id="ARBA00004236"/>
    </source>
</evidence>
<dbReference type="AlphaFoldDB" id="A0A0X3PIH0"/>
<dbReference type="Pfam" id="PF00928">
    <property type="entry name" value="Adap_comp_sub"/>
    <property type="match status" value="1"/>
</dbReference>
<dbReference type="FunFam" id="3.30.450.60:FF:000002">
    <property type="entry name" value="AP-2 complex subunit mu, putative"/>
    <property type="match status" value="1"/>
</dbReference>
<dbReference type="InterPro" id="IPR001392">
    <property type="entry name" value="Clathrin_mu"/>
</dbReference>
<evidence type="ECO:0000256" key="7">
    <source>
        <dbReference type="ARBA" id="ARBA00023136"/>
    </source>
</evidence>
<dbReference type="PROSITE" id="PS00990">
    <property type="entry name" value="CLAT_ADAPTOR_M_1"/>
    <property type="match status" value="1"/>
</dbReference>
<dbReference type="GO" id="GO:0006886">
    <property type="term" value="P:intracellular protein transport"/>
    <property type="evidence" value="ECO:0007669"/>
    <property type="project" value="UniProtKB-UniRule"/>
</dbReference>
<dbReference type="EMBL" id="GEEE01004778">
    <property type="protein sequence ID" value="JAP58447.1"/>
    <property type="molecule type" value="Transcribed_RNA"/>
</dbReference>
<dbReference type="GO" id="GO:0006897">
    <property type="term" value="P:endocytosis"/>
    <property type="evidence" value="ECO:0007669"/>
    <property type="project" value="UniProtKB-KW"/>
</dbReference>
<comment type="subcellular location">
    <subcellularLocation>
        <location evidence="1">Cell membrane</location>
    </subcellularLocation>
    <subcellularLocation>
        <location evidence="2">Membrane</location>
        <location evidence="2">Coated pit</location>
        <topology evidence="2">Peripheral membrane protein</topology>
        <orientation evidence="2">Cytoplasmic side</orientation>
    </subcellularLocation>
</comment>
<keyword evidence="7" id="KW-0472">Membrane</keyword>
<dbReference type="CDD" id="cd14836">
    <property type="entry name" value="AP2_Mu_N"/>
    <property type="match status" value="1"/>
</dbReference>
<evidence type="ECO:0000313" key="11">
    <source>
        <dbReference type="EMBL" id="JAP49667.1"/>
    </source>
</evidence>
<dbReference type="InterPro" id="IPR043532">
    <property type="entry name" value="AP2_Mu_N"/>
</dbReference>
<dbReference type="InterPro" id="IPR050431">
    <property type="entry name" value="Adaptor_comp_med_subunit"/>
</dbReference>
<reference evidence="11" key="1">
    <citation type="submission" date="2016-01" db="EMBL/GenBank/DDBJ databases">
        <title>Reference transcriptome for the parasite Schistocephalus solidus: insights into the molecular evolution of parasitism.</title>
        <authorList>
            <person name="Hebert F.O."/>
            <person name="Grambauer S."/>
            <person name="Barber I."/>
            <person name="Landry C.R."/>
            <person name="Aubin-Horth N."/>
        </authorList>
    </citation>
    <scope>NUCLEOTIDE SEQUENCE</scope>
</reference>
<dbReference type="GO" id="GO:0005905">
    <property type="term" value="C:clathrin-coated pit"/>
    <property type="evidence" value="ECO:0007669"/>
    <property type="project" value="UniProtKB-KW"/>
</dbReference>
<dbReference type="GO" id="GO:0030131">
    <property type="term" value="C:clathrin adaptor complex"/>
    <property type="evidence" value="ECO:0007669"/>
    <property type="project" value="UniProtKB-UniRule"/>
</dbReference>
<dbReference type="InterPro" id="IPR043512">
    <property type="entry name" value="Mu2_C"/>
</dbReference>
<evidence type="ECO:0000256" key="3">
    <source>
        <dbReference type="ARBA" id="ARBA00022448"/>
    </source>
</evidence>
<evidence type="ECO:0000256" key="5">
    <source>
        <dbReference type="ARBA" id="ARBA00022583"/>
    </source>
</evidence>
<dbReference type="PANTHER" id="PTHR10529">
    <property type="entry name" value="AP COMPLEX SUBUNIT MU"/>
    <property type="match status" value="1"/>
</dbReference>
<evidence type="ECO:0000256" key="6">
    <source>
        <dbReference type="ARBA" id="ARBA00022927"/>
    </source>
</evidence>
<dbReference type="Gene3D" id="3.30.450.60">
    <property type="match status" value="1"/>
</dbReference>
<dbReference type="PRINTS" id="PR00314">
    <property type="entry name" value="CLATHRINADPT"/>
</dbReference>
<evidence type="ECO:0000256" key="4">
    <source>
        <dbReference type="ARBA" id="ARBA00022475"/>
    </source>
</evidence>
<dbReference type="PROSITE" id="PS51072">
    <property type="entry name" value="MHD"/>
    <property type="match status" value="1"/>
</dbReference>
<dbReference type="InterPro" id="IPR011012">
    <property type="entry name" value="Longin-like_dom_sf"/>
</dbReference>
<keyword evidence="4" id="KW-1003">Cell membrane</keyword>
<keyword evidence="5" id="KW-0254">Endocytosis</keyword>
<dbReference type="Pfam" id="PF01217">
    <property type="entry name" value="Clat_adaptor_s"/>
    <property type="match status" value="1"/>
</dbReference>
<dbReference type="CDD" id="cd09251">
    <property type="entry name" value="AP-2_Mu2_Cterm"/>
    <property type="match status" value="1"/>
</dbReference>
<dbReference type="GO" id="GO:0005886">
    <property type="term" value="C:plasma membrane"/>
    <property type="evidence" value="ECO:0007669"/>
    <property type="project" value="UniProtKB-SubCell"/>
</dbReference>
<dbReference type="EMBL" id="GEEE01013558">
    <property type="protein sequence ID" value="JAP49667.1"/>
    <property type="molecule type" value="Transcribed_RNA"/>
</dbReference>
<keyword evidence="8" id="KW-0168">Coated pit</keyword>
<sequence>MIGALFIYNHKGEVLIQRIFRDEIPRTSVDIFRVHVIHSRHQVRSPIINIARTSFFHIKRGNIWLCAVSRRNLNAAAVFELLHAILNIFQQHLGRVTEENIKNNFVLIYELLDEAVDYGYAQNTDTGVLRNLITQAAIRSATKEETTQITNQVTGQISWRREGIKYRRNELFLDITESVNLLMSPQGQILSAHVVGKVVMKCYLSGMPDCKFGFNDKISLDNRPKPVATTGDDLSPETNGGVAIDDCQFHQCVKLNKYSTDQAISFVPPDGEFVLMRYRKTREITLPFRIIPLVREIGKHKLEIKVVVKANFKASLLAQKVEVRIPTPTNTSGVQVACLKGRAKYKPTENAIVWKLPRIAGMKESQLSAEIELLQSSDKPQRGGRSPISMNFEVPFAPSGFRVRFLKVFEPKLNYSDHDVIKWVRYIGKSGLYETRC</sequence>
<evidence type="ECO:0000256" key="8">
    <source>
        <dbReference type="ARBA" id="ARBA00023176"/>
    </source>
</evidence>
<evidence type="ECO:0000259" key="10">
    <source>
        <dbReference type="PROSITE" id="PS51072"/>
    </source>
</evidence>
<keyword evidence="6 9" id="KW-0653">Protein transport</keyword>
<evidence type="ECO:0000256" key="2">
    <source>
        <dbReference type="ARBA" id="ARBA00004277"/>
    </source>
</evidence>